<dbReference type="SUPFAM" id="SSF46894">
    <property type="entry name" value="C-terminal effector domain of the bipartite response regulators"/>
    <property type="match status" value="1"/>
</dbReference>
<dbReference type="PANTHER" id="PTHR16305">
    <property type="entry name" value="TESTICULAR SOLUBLE ADENYLYL CYCLASE"/>
    <property type="match status" value="1"/>
</dbReference>
<dbReference type="InterPro" id="IPR011990">
    <property type="entry name" value="TPR-like_helical_dom_sf"/>
</dbReference>
<keyword evidence="2 4" id="KW-0067">ATP-binding</keyword>
<dbReference type="PANTHER" id="PTHR16305:SF35">
    <property type="entry name" value="TRANSCRIPTIONAL ACTIVATOR DOMAIN"/>
    <property type="match status" value="1"/>
</dbReference>
<dbReference type="RefSeq" id="WP_378264555.1">
    <property type="nucleotide sequence ID" value="NZ_JBHSIT010000018.1"/>
</dbReference>
<sequence>MRAEVFVGRATELAALRDAYARAGEGEMAVVLVTAEAGGGKSRLIAEFVREKRALVGGCLDLGEASLPYAPFTAILRKLGPDAVARLCSPAARRELARLLPALGDAASDEESGQVRLFEHVLGLVGRLGADEPAVLVVEDAHWADRSTRDLLTFLVRNPVPAKVLLVVTSRVDDPDVRTLLGEFARLPHVTRLDLPPLTRSEVAAQVTALTGAADPGLIADLHARAGGNPLFVEALADSPDEAVPGSLRDLLLARFRTLPPATRAAVGAASAAGDRVGHALLAAVTGDPGLDAALRPAVERGLLLADGDGYAFRHALIREAVHLDLLPGERTRLHRRYAEAIEDDPDLSEAPESALAVHWDACGDHPRALSSAWRAAGERARAASYAECLDLLERVLDLWPRVPDAEARTSADRADVLMQAAFTALYVGDPARGLPIVETLLKDASDPEETAKLLCLRAGLRGFVGQDTEMDDLRAAERLASGPTGQRVYVLSQLSARLAVRGEKAEAERLGREALDLAGALGGHPAVPRLRVTVAAAAARDGLGDLAPLERLRLADMDDSARTTVHAHLSHAYDGLGRSADALAACEEGLVVAGRAGLLHSAANPLIVNRIETLFELGRWDETAALLQDALDRHHAPAMRLQLSIWATALRAARGAGPEPDLTTLKEPLDAGFPQTSLPLARMLAELHLSEDDRPAARETAETALRHPQLTLQPVFAWPLLETAARAGVPGTAGTAARLPVVGPVLTAYAAAVAAHNGHPDAWDTAITTWESLGHPYPLARALFEAACADLSSGDRPRAADRLRRAAEIAARLGAAPLQRRISERSRRAGLSGPTGGPLTARESEVLRLLARGRSNKEIAAELFISPKTASVHVSNLMAKLAASSRGEAVATARDRGIL</sequence>
<dbReference type="CDD" id="cd06170">
    <property type="entry name" value="LuxR_C_like"/>
    <property type="match status" value="1"/>
</dbReference>
<protein>
    <submittedName>
        <fullName evidence="4">ATP-binding protein</fullName>
    </submittedName>
</protein>
<dbReference type="Gene3D" id="1.25.40.10">
    <property type="entry name" value="Tetratricopeptide repeat domain"/>
    <property type="match status" value="1"/>
</dbReference>
<accession>A0ABV9UAE9</accession>
<evidence type="ECO:0000259" key="3">
    <source>
        <dbReference type="PROSITE" id="PS50043"/>
    </source>
</evidence>
<dbReference type="InterPro" id="IPR041664">
    <property type="entry name" value="AAA_16"/>
</dbReference>
<dbReference type="PRINTS" id="PR00038">
    <property type="entry name" value="HTHLUXR"/>
</dbReference>
<dbReference type="EMBL" id="JBHSIT010000018">
    <property type="protein sequence ID" value="MFC4913535.1"/>
    <property type="molecule type" value="Genomic_DNA"/>
</dbReference>
<dbReference type="GO" id="GO:0005524">
    <property type="term" value="F:ATP binding"/>
    <property type="evidence" value="ECO:0007669"/>
    <property type="project" value="UniProtKB-KW"/>
</dbReference>
<comment type="caution">
    <text evidence="4">The sequence shown here is derived from an EMBL/GenBank/DDBJ whole genome shotgun (WGS) entry which is preliminary data.</text>
</comment>
<dbReference type="Proteomes" id="UP001595872">
    <property type="component" value="Unassembled WGS sequence"/>
</dbReference>
<gene>
    <name evidence="4" type="ORF">ACFPCY_39995</name>
</gene>
<dbReference type="PROSITE" id="PS50043">
    <property type="entry name" value="HTH_LUXR_2"/>
    <property type="match status" value="1"/>
</dbReference>
<dbReference type="SUPFAM" id="SSF52540">
    <property type="entry name" value="P-loop containing nucleoside triphosphate hydrolases"/>
    <property type="match status" value="1"/>
</dbReference>
<organism evidence="4 5">
    <name type="scientific">Actinomadura gamaensis</name>
    <dbReference type="NCBI Taxonomy" id="1763541"/>
    <lineage>
        <taxon>Bacteria</taxon>
        <taxon>Bacillati</taxon>
        <taxon>Actinomycetota</taxon>
        <taxon>Actinomycetes</taxon>
        <taxon>Streptosporangiales</taxon>
        <taxon>Thermomonosporaceae</taxon>
        <taxon>Actinomadura</taxon>
    </lineage>
</organism>
<keyword evidence="5" id="KW-1185">Reference proteome</keyword>
<evidence type="ECO:0000256" key="2">
    <source>
        <dbReference type="ARBA" id="ARBA00022840"/>
    </source>
</evidence>
<dbReference type="InterPro" id="IPR036388">
    <property type="entry name" value="WH-like_DNA-bd_sf"/>
</dbReference>
<reference evidence="5" key="1">
    <citation type="journal article" date="2019" name="Int. J. Syst. Evol. Microbiol.">
        <title>The Global Catalogue of Microorganisms (GCM) 10K type strain sequencing project: providing services to taxonomists for standard genome sequencing and annotation.</title>
        <authorList>
            <consortium name="The Broad Institute Genomics Platform"/>
            <consortium name="The Broad Institute Genome Sequencing Center for Infectious Disease"/>
            <person name="Wu L."/>
            <person name="Ma J."/>
        </authorList>
    </citation>
    <scope>NUCLEOTIDE SEQUENCE [LARGE SCALE GENOMIC DNA]</scope>
    <source>
        <strain evidence="5">KLKA75</strain>
    </source>
</reference>
<evidence type="ECO:0000313" key="5">
    <source>
        <dbReference type="Proteomes" id="UP001595872"/>
    </source>
</evidence>
<dbReference type="Pfam" id="PF13191">
    <property type="entry name" value="AAA_16"/>
    <property type="match status" value="1"/>
</dbReference>
<evidence type="ECO:0000256" key="1">
    <source>
        <dbReference type="ARBA" id="ARBA00022741"/>
    </source>
</evidence>
<dbReference type="Gene3D" id="1.10.10.10">
    <property type="entry name" value="Winged helix-like DNA-binding domain superfamily/Winged helix DNA-binding domain"/>
    <property type="match status" value="1"/>
</dbReference>
<dbReference type="Pfam" id="PF00196">
    <property type="entry name" value="GerE"/>
    <property type="match status" value="1"/>
</dbReference>
<dbReference type="InterPro" id="IPR016032">
    <property type="entry name" value="Sig_transdc_resp-reg_C-effctor"/>
</dbReference>
<feature type="domain" description="HTH luxR-type" evidence="3">
    <location>
        <begin position="833"/>
        <end position="898"/>
    </location>
</feature>
<proteinExistence type="predicted"/>
<dbReference type="InterPro" id="IPR000792">
    <property type="entry name" value="Tscrpt_reg_LuxR_C"/>
</dbReference>
<dbReference type="SMART" id="SM00421">
    <property type="entry name" value="HTH_LUXR"/>
    <property type="match status" value="1"/>
</dbReference>
<name>A0ABV9UAE9_9ACTN</name>
<evidence type="ECO:0000313" key="4">
    <source>
        <dbReference type="EMBL" id="MFC4913535.1"/>
    </source>
</evidence>
<dbReference type="InterPro" id="IPR027417">
    <property type="entry name" value="P-loop_NTPase"/>
</dbReference>
<keyword evidence="1" id="KW-0547">Nucleotide-binding</keyword>